<reference evidence="2" key="1">
    <citation type="journal article" date="2014" name="Int. J. Syst. Evol. Microbiol.">
        <title>Complete genome sequence of Corynebacterium casei LMG S-19264T (=DSM 44701T), isolated from a smear-ripened cheese.</title>
        <authorList>
            <consortium name="US DOE Joint Genome Institute (JGI-PGF)"/>
            <person name="Walter F."/>
            <person name="Albersmeier A."/>
            <person name="Kalinowski J."/>
            <person name="Ruckert C."/>
        </authorList>
    </citation>
    <scope>NUCLEOTIDE SEQUENCE</scope>
    <source>
        <strain evidence="2">JCM 17251</strain>
    </source>
</reference>
<dbReference type="CDD" id="cd13520">
    <property type="entry name" value="PBP2_TAXI_TRAP"/>
    <property type="match status" value="1"/>
</dbReference>
<protein>
    <submittedName>
        <fullName evidence="2">C4-dicarboxylate ABC transporter</fullName>
    </submittedName>
</protein>
<keyword evidence="1" id="KW-0732">Signal</keyword>
<evidence type="ECO:0000256" key="1">
    <source>
        <dbReference type="SAM" id="SignalP"/>
    </source>
</evidence>
<dbReference type="NCBIfam" id="TIGR02122">
    <property type="entry name" value="TRAP_TAXI"/>
    <property type="match status" value="1"/>
</dbReference>
<gene>
    <name evidence="2" type="ORF">GCM10007971_08980</name>
</gene>
<name>A0A917XTU0_9BACI</name>
<feature type="signal peptide" evidence="1">
    <location>
        <begin position="1"/>
        <end position="19"/>
    </location>
</feature>
<dbReference type="PANTHER" id="PTHR42941:SF1">
    <property type="entry name" value="SLL1037 PROTEIN"/>
    <property type="match status" value="1"/>
</dbReference>
<dbReference type="PANTHER" id="PTHR42941">
    <property type="entry name" value="SLL1037 PROTEIN"/>
    <property type="match status" value="1"/>
</dbReference>
<dbReference type="Pfam" id="PF16868">
    <property type="entry name" value="NMT1_3"/>
    <property type="match status" value="1"/>
</dbReference>
<feature type="chain" id="PRO_5038470005" evidence="1">
    <location>
        <begin position="20"/>
        <end position="333"/>
    </location>
</feature>
<dbReference type="RefSeq" id="WP_373290794.1">
    <property type="nucleotide sequence ID" value="NZ_BMOS01000004.1"/>
</dbReference>
<evidence type="ECO:0000313" key="3">
    <source>
        <dbReference type="Proteomes" id="UP000624041"/>
    </source>
</evidence>
<dbReference type="Gene3D" id="3.40.190.10">
    <property type="entry name" value="Periplasmic binding protein-like II"/>
    <property type="match status" value="2"/>
</dbReference>
<dbReference type="PROSITE" id="PS51257">
    <property type="entry name" value="PROKAR_LIPOPROTEIN"/>
    <property type="match status" value="1"/>
</dbReference>
<reference evidence="2" key="2">
    <citation type="submission" date="2020-09" db="EMBL/GenBank/DDBJ databases">
        <authorList>
            <person name="Sun Q."/>
            <person name="Ohkuma M."/>
        </authorList>
    </citation>
    <scope>NUCLEOTIDE SEQUENCE</scope>
    <source>
        <strain evidence="2">JCM 17251</strain>
    </source>
</reference>
<dbReference type="AlphaFoldDB" id="A0A917XTU0"/>
<organism evidence="2 3">
    <name type="scientific">Oceanobacillus indicireducens</name>
    <dbReference type="NCBI Taxonomy" id="1004261"/>
    <lineage>
        <taxon>Bacteria</taxon>
        <taxon>Bacillati</taxon>
        <taxon>Bacillota</taxon>
        <taxon>Bacilli</taxon>
        <taxon>Bacillales</taxon>
        <taxon>Bacillaceae</taxon>
        <taxon>Oceanobacillus</taxon>
    </lineage>
</organism>
<dbReference type="Proteomes" id="UP000624041">
    <property type="component" value="Unassembled WGS sequence"/>
</dbReference>
<accession>A0A917XTU0</accession>
<dbReference type="EMBL" id="BMOS01000004">
    <property type="protein sequence ID" value="GGN52903.1"/>
    <property type="molecule type" value="Genomic_DNA"/>
</dbReference>
<dbReference type="SUPFAM" id="SSF53850">
    <property type="entry name" value="Periplasmic binding protein-like II"/>
    <property type="match status" value="1"/>
</dbReference>
<comment type="caution">
    <text evidence="2">The sequence shown here is derived from an EMBL/GenBank/DDBJ whole genome shotgun (WGS) entry which is preliminary data.</text>
</comment>
<sequence length="333" mass="36341">MRKKIFLFIVSILLLALVACDNNGDEAKSDNTKENGNITTPDSIGFGAASVGGFWYTLAGAMGDQMKEIFSDSTVSIVEGGSIANLMGLGNGTFDVAFTNSEAISEANNGEGEFDEPIDNFSTIATLYPNPLQIVVRADSDIYSIKDLKGKKVSPGIKGYSGEIAFQKILGLVGMSYDDLKGIEYIGTEDASELMRDNHLDAWVGVLDTPAATWQELDTTVGIRLISLEQETIDGLNEDNPGYIPHTIEEGTYPNQDEDVETVAPYTVLLVNDDTMSEEDVYNLTKLVVEKKEVWQNLSATFNDFNAEYSVENNVGDMHPGAVRYYEEIGAME</sequence>
<dbReference type="InterPro" id="IPR011852">
    <property type="entry name" value="TRAP_TAXI"/>
</dbReference>
<proteinExistence type="predicted"/>
<keyword evidence="3" id="KW-1185">Reference proteome</keyword>
<evidence type="ECO:0000313" key="2">
    <source>
        <dbReference type="EMBL" id="GGN52903.1"/>
    </source>
</evidence>